<gene>
    <name evidence="2" type="ORF">PA905_48840</name>
</gene>
<organism evidence="2 3">
    <name type="scientific">Planktothrix agardhii CCAP 1459/11A</name>
    <dbReference type="NCBI Taxonomy" id="282420"/>
    <lineage>
        <taxon>Bacteria</taxon>
        <taxon>Bacillati</taxon>
        <taxon>Cyanobacteriota</taxon>
        <taxon>Cyanophyceae</taxon>
        <taxon>Oscillatoriophycideae</taxon>
        <taxon>Oscillatoriales</taxon>
        <taxon>Microcoleaceae</taxon>
        <taxon>Planktothrix</taxon>
    </lineage>
</organism>
<feature type="signal peptide" evidence="1">
    <location>
        <begin position="1"/>
        <end position="27"/>
    </location>
</feature>
<feature type="chain" id="PRO_5019809737" evidence="1">
    <location>
        <begin position="28"/>
        <end position="423"/>
    </location>
</feature>
<dbReference type="AlphaFoldDB" id="A0A479ZXX8"/>
<comment type="caution">
    <text evidence="2">The sequence shown here is derived from an EMBL/GenBank/DDBJ whole genome shotgun (WGS) entry which is preliminary data.</text>
</comment>
<evidence type="ECO:0000313" key="2">
    <source>
        <dbReference type="EMBL" id="GCL34704.1"/>
    </source>
</evidence>
<protein>
    <submittedName>
        <fullName evidence="2">Uncharacterized protein</fullName>
    </submittedName>
</protein>
<dbReference type="EMBL" id="BJCD01000017">
    <property type="protein sequence ID" value="GCL34704.1"/>
    <property type="molecule type" value="Genomic_DNA"/>
</dbReference>
<keyword evidence="1" id="KW-0732">Signal</keyword>
<reference evidence="3" key="1">
    <citation type="submission" date="2019-02" db="EMBL/GenBank/DDBJ databases">
        <title>Draft genome sequence of Planktothrix agardhii NIES-905.</title>
        <authorList>
            <person name="Yamaguchi H."/>
            <person name="Suzuki S."/>
            <person name="Kawachi M."/>
        </authorList>
    </citation>
    <scope>NUCLEOTIDE SEQUENCE [LARGE SCALE GENOMIC DNA]</scope>
    <source>
        <strain evidence="3">CCAP 1459/11A</strain>
    </source>
</reference>
<name>A0A479ZXX8_PLAAG</name>
<dbReference type="RefSeq" id="WP_026786307.1">
    <property type="nucleotide sequence ID" value="NZ_BJCD01000017.1"/>
</dbReference>
<dbReference type="Proteomes" id="UP000299794">
    <property type="component" value="Unassembled WGS sequence"/>
</dbReference>
<evidence type="ECO:0000256" key="1">
    <source>
        <dbReference type="SAM" id="SignalP"/>
    </source>
</evidence>
<sequence>MFKSCRKPLVILISSLFLLIHSGFIETAKALADPITPINANSPAVILASDPTLLSNMGQVFEDTKKGSFNLIKGSQGFIGEQLQHGSELSQKVNELTRKQLEIGSRLSAEAKSLLNQINLSQIITDVSGAIEGDVALSKQAMQDLSNFVGSSQFVETTKNVLEQQNIAKDQVLEETAQLLYAKAELGKQILANTQTTLGNTFISSNQILKDASKVSGDQLKYGQQLVQDFGNNLQAIDYADISNKTNSFLANINIPVNQLVLDSISFAGEQVLGKNKQLRKDMKVFLQSTPETMCQSYLDKVQGGDSSSWTAIEKGADATVVILRSVTSASAAGAGALSGYAGIASTVSQLGLGGLTQLIAGWLGSSASGAAATAVVTSAVGGPAVMGFLLVGGTGAAVYGGYQIGKIVIGNYLQEWAIANCK</sequence>
<evidence type="ECO:0000313" key="3">
    <source>
        <dbReference type="Proteomes" id="UP000299794"/>
    </source>
</evidence>
<accession>A0A479ZXX8</accession>
<proteinExistence type="predicted"/>